<keyword evidence="2 7" id="KW-0132">Cell division</keyword>
<dbReference type="AlphaFoldDB" id="A0A1M6KVP0"/>
<dbReference type="NCBIfam" id="TIGR02209">
    <property type="entry name" value="ftsL_broad"/>
    <property type="match status" value="1"/>
</dbReference>
<keyword evidence="10" id="KW-1185">Reference proteome</keyword>
<feature type="transmembrane region" description="Helical" evidence="7">
    <location>
        <begin position="34"/>
        <end position="53"/>
    </location>
</feature>
<evidence type="ECO:0000256" key="6">
    <source>
        <dbReference type="ARBA" id="ARBA00023306"/>
    </source>
</evidence>
<comment type="subcellular location">
    <subcellularLocation>
        <location evidence="7">Cell membrane</location>
        <topology evidence="7">Single-pass type II membrane protein</topology>
    </subcellularLocation>
    <text evidence="7">Localizes to the division septum where it forms a ring structure.</text>
</comment>
<dbReference type="Proteomes" id="UP000243547">
    <property type="component" value="Unassembled WGS sequence"/>
</dbReference>
<evidence type="ECO:0000313" key="10">
    <source>
        <dbReference type="Proteomes" id="UP000243547"/>
    </source>
</evidence>
<proteinExistence type="inferred from homology"/>
<keyword evidence="1 7" id="KW-1003">Cell membrane</keyword>
<reference evidence="10" key="1">
    <citation type="submission" date="2016-11" db="EMBL/GenBank/DDBJ databases">
        <authorList>
            <person name="Varghese N."/>
            <person name="Submissions S."/>
        </authorList>
    </citation>
    <scope>NUCLEOTIDE SEQUENCE [LARGE SCALE GENOMIC DNA]</scope>
    <source>
        <strain evidence="10">DSM 14826</strain>
    </source>
</reference>
<dbReference type="GO" id="GO:0043093">
    <property type="term" value="P:FtsZ-dependent cytokinesis"/>
    <property type="evidence" value="ECO:0007669"/>
    <property type="project" value="UniProtKB-UniRule"/>
</dbReference>
<comment type="similarity">
    <text evidence="7">Belongs to the FtsL family.</text>
</comment>
<organism evidence="9 10">
    <name type="scientific">Anaerobranca californiensis DSM 14826</name>
    <dbReference type="NCBI Taxonomy" id="1120989"/>
    <lineage>
        <taxon>Bacteria</taxon>
        <taxon>Bacillati</taxon>
        <taxon>Bacillota</taxon>
        <taxon>Clostridia</taxon>
        <taxon>Eubacteriales</taxon>
        <taxon>Proteinivoracaceae</taxon>
        <taxon>Anaerobranca</taxon>
    </lineage>
</organism>
<dbReference type="STRING" id="1120989.SAMN02745227_00265"/>
<dbReference type="OrthoDB" id="1729832at2"/>
<dbReference type="HAMAP" id="MF_00910">
    <property type="entry name" value="FtsL"/>
    <property type="match status" value="1"/>
</dbReference>
<evidence type="ECO:0000256" key="4">
    <source>
        <dbReference type="ARBA" id="ARBA00022989"/>
    </source>
</evidence>
<comment type="function">
    <text evidence="7">Essential cell division protein.</text>
</comment>
<evidence type="ECO:0000256" key="3">
    <source>
        <dbReference type="ARBA" id="ARBA00022692"/>
    </source>
</evidence>
<dbReference type="EMBL" id="FRAI01000005">
    <property type="protein sequence ID" value="SHJ62952.1"/>
    <property type="molecule type" value="Genomic_DNA"/>
</dbReference>
<dbReference type="RefSeq" id="WP_072905581.1">
    <property type="nucleotide sequence ID" value="NZ_FRAI01000005.1"/>
</dbReference>
<keyword evidence="3 7" id="KW-0812">Transmembrane</keyword>
<evidence type="ECO:0000256" key="2">
    <source>
        <dbReference type="ARBA" id="ARBA00022618"/>
    </source>
</evidence>
<dbReference type="GO" id="GO:0005886">
    <property type="term" value="C:plasma membrane"/>
    <property type="evidence" value="ECO:0007669"/>
    <property type="project" value="UniProtKB-SubCell"/>
</dbReference>
<dbReference type="GO" id="GO:0032153">
    <property type="term" value="C:cell division site"/>
    <property type="evidence" value="ECO:0007669"/>
    <property type="project" value="UniProtKB-UniRule"/>
</dbReference>
<evidence type="ECO:0000256" key="8">
    <source>
        <dbReference type="NCBIfam" id="TIGR02209"/>
    </source>
</evidence>
<dbReference type="Pfam" id="PF04999">
    <property type="entry name" value="FtsL"/>
    <property type="match status" value="1"/>
</dbReference>
<evidence type="ECO:0000256" key="1">
    <source>
        <dbReference type="ARBA" id="ARBA00022475"/>
    </source>
</evidence>
<dbReference type="InterPro" id="IPR011922">
    <property type="entry name" value="Cell_div_FtsL"/>
</dbReference>
<evidence type="ECO:0000256" key="5">
    <source>
        <dbReference type="ARBA" id="ARBA00023136"/>
    </source>
</evidence>
<evidence type="ECO:0000256" key="7">
    <source>
        <dbReference type="HAMAP-Rule" id="MF_00910"/>
    </source>
</evidence>
<evidence type="ECO:0000313" key="9">
    <source>
        <dbReference type="EMBL" id="SHJ62952.1"/>
    </source>
</evidence>
<gene>
    <name evidence="7" type="primary">ftsL</name>
    <name evidence="9" type="ORF">SAMN02745227_00265</name>
</gene>
<sequence length="126" mass="14363">MVAAKKERVNYQYLQPNYQGEKGRQVKKLTLSPILSTGLLILALVAMGMTIIYRSSVINSYNLELQSKKTFYNNLLDEKYHLQLEVARLSSIARIDKIATEQLDLHPPKPEQIVIINTSNWSDNGN</sequence>
<keyword evidence="4 7" id="KW-1133">Transmembrane helix</keyword>
<protein>
    <recommendedName>
        <fullName evidence="7 8">Cell division protein FtsL</fullName>
    </recommendedName>
</protein>
<accession>A0A1M6KVP0</accession>
<keyword evidence="6 7" id="KW-0131">Cell cycle</keyword>
<name>A0A1M6KVP0_9FIRM</name>
<keyword evidence="5 7" id="KW-0472">Membrane</keyword>